<keyword evidence="2" id="KW-1185">Reference proteome</keyword>
<evidence type="ECO:0000313" key="1">
    <source>
        <dbReference type="EMBL" id="KAJ1719600.1"/>
    </source>
</evidence>
<name>A0A9W7XV56_9FUNG</name>
<sequence>MHNLFRLANRLHRPAARSYSSPAPAPRLENIGRVRAYAKPLATLFLWSALSYSALQAAWSSLYYDRLRLETEAKIDALNAEIR</sequence>
<evidence type="ECO:0000313" key="2">
    <source>
        <dbReference type="Proteomes" id="UP001149813"/>
    </source>
</evidence>
<proteinExistence type="predicted"/>
<comment type="caution">
    <text evidence="1">The sequence shown here is derived from an EMBL/GenBank/DDBJ whole genome shotgun (WGS) entry which is preliminary data.</text>
</comment>
<feature type="non-terminal residue" evidence="1">
    <location>
        <position position="83"/>
    </location>
</feature>
<reference evidence="1" key="1">
    <citation type="submission" date="2022-07" db="EMBL/GenBank/DDBJ databases">
        <title>Phylogenomic reconstructions and comparative analyses of Kickxellomycotina fungi.</title>
        <authorList>
            <person name="Reynolds N.K."/>
            <person name="Stajich J.E."/>
            <person name="Barry K."/>
            <person name="Grigoriev I.V."/>
            <person name="Crous P."/>
            <person name="Smith M.E."/>
        </authorList>
    </citation>
    <scope>NUCLEOTIDE SEQUENCE</scope>
    <source>
        <strain evidence="1">NBRC 32514</strain>
    </source>
</reference>
<dbReference type="AlphaFoldDB" id="A0A9W7XV56"/>
<dbReference type="EMBL" id="JANBOJ010000369">
    <property type="protein sequence ID" value="KAJ1719600.1"/>
    <property type="molecule type" value="Genomic_DNA"/>
</dbReference>
<dbReference type="Proteomes" id="UP001149813">
    <property type="component" value="Unassembled WGS sequence"/>
</dbReference>
<dbReference type="OrthoDB" id="2120024at2759"/>
<accession>A0A9W7XV56</accession>
<protein>
    <submittedName>
        <fullName evidence="1">Uncharacterized protein</fullName>
    </submittedName>
</protein>
<organism evidence="1 2">
    <name type="scientific">Coemansia erecta</name>
    <dbReference type="NCBI Taxonomy" id="147472"/>
    <lineage>
        <taxon>Eukaryota</taxon>
        <taxon>Fungi</taxon>
        <taxon>Fungi incertae sedis</taxon>
        <taxon>Zoopagomycota</taxon>
        <taxon>Kickxellomycotina</taxon>
        <taxon>Kickxellomycetes</taxon>
        <taxon>Kickxellales</taxon>
        <taxon>Kickxellaceae</taxon>
        <taxon>Coemansia</taxon>
    </lineage>
</organism>
<gene>
    <name evidence="1" type="ORF">LPJ53_005671</name>
</gene>